<evidence type="ECO:0000313" key="2">
    <source>
        <dbReference type="Proteomes" id="UP000281406"/>
    </source>
</evidence>
<organism evidence="1 2">
    <name type="scientific">Anabarilius grahami</name>
    <name type="common">Kanglang fish</name>
    <name type="synonym">Barilius grahami</name>
    <dbReference type="NCBI Taxonomy" id="495550"/>
    <lineage>
        <taxon>Eukaryota</taxon>
        <taxon>Metazoa</taxon>
        <taxon>Chordata</taxon>
        <taxon>Craniata</taxon>
        <taxon>Vertebrata</taxon>
        <taxon>Euteleostomi</taxon>
        <taxon>Actinopterygii</taxon>
        <taxon>Neopterygii</taxon>
        <taxon>Teleostei</taxon>
        <taxon>Ostariophysi</taxon>
        <taxon>Cypriniformes</taxon>
        <taxon>Xenocyprididae</taxon>
        <taxon>Xenocypridinae</taxon>
        <taxon>Xenocypridinae incertae sedis</taxon>
        <taxon>Anabarilius</taxon>
    </lineage>
</organism>
<proteinExistence type="predicted"/>
<gene>
    <name evidence="1" type="ORF">DPX16_1880</name>
</gene>
<dbReference type="Proteomes" id="UP000281406">
    <property type="component" value="Unassembled WGS sequence"/>
</dbReference>
<comment type="caution">
    <text evidence="1">The sequence shown here is derived from an EMBL/GenBank/DDBJ whole genome shotgun (WGS) entry which is preliminary data.</text>
</comment>
<accession>A0A3N0YSF3</accession>
<reference evidence="1 2" key="1">
    <citation type="submission" date="2018-10" db="EMBL/GenBank/DDBJ databases">
        <title>Genome assembly for a Yunnan-Guizhou Plateau 3E fish, Anabarilius grahami (Regan), and its evolutionary and genetic applications.</title>
        <authorList>
            <person name="Jiang W."/>
        </authorList>
    </citation>
    <scope>NUCLEOTIDE SEQUENCE [LARGE SCALE GENOMIC DNA]</scope>
    <source>
        <strain evidence="1">AG-KIZ</strain>
        <tissue evidence="1">Muscle</tissue>
    </source>
</reference>
<protein>
    <submittedName>
        <fullName evidence="1">Uncharacterized protein</fullName>
    </submittedName>
</protein>
<evidence type="ECO:0000313" key="1">
    <source>
        <dbReference type="EMBL" id="ROL48940.1"/>
    </source>
</evidence>
<keyword evidence="2" id="KW-1185">Reference proteome</keyword>
<name>A0A3N0YSF3_ANAGA</name>
<dbReference type="AlphaFoldDB" id="A0A3N0YSF3"/>
<dbReference type="EMBL" id="RJVU01027735">
    <property type="protein sequence ID" value="ROL48940.1"/>
    <property type="molecule type" value="Genomic_DNA"/>
</dbReference>
<sequence>MNPLSHSGVCVFRVGVAADCLISGSCVQLPSAYLTPCLSSRVCQIVVWNPGVVSCALSCLFVPRSGLSCRCFLFLFFVGLSRWIALTDSRTHGTFSPHHWIPAAHRSPCVTTLLLSSRFADQLCV</sequence>